<protein>
    <submittedName>
        <fullName evidence="2">Uncharacterized protein</fullName>
    </submittedName>
</protein>
<name>A0AAV7PRC7_PLEWA</name>
<feature type="compositionally biased region" description="Low complexity" evidence="1">
    <location>
        <begin position="1"/>
        <end position="10"/>
    </location>
</feature>
<accession>A0AAV7PRC7</accession>
<evidence type="ECO:0000256" key="1">
    <source>
        <dbReference type="SAM" id="MobiDB-lite"/>
    </source>
</evidence>
<comment type="caution">
    <text evidence="2">The sequence shown here is derived from an EMBL/GenBank/DDBJ whole genome shotgun (WGS) entry which is preliminary data.</text>
</comment>
<proteinExistence type="predicted"/>
<dbReference type="EMBL" id="JANPWB010000011">
    <property type="protein sequence ID" value="KAJ1129812.1"/>
    <property type="molecule type" value="Genomic_DNA"/>
</dbReference>
<feature type="region of interest" description="Disordered" evidence="1">
    <location>
        <begin position="1"/>
        <end position="64"/>
    </location>
</feature>
<evidence type="ECO:0000313" key="2">
    <source>
        <dbReference type="EMBL" id="KAJ1129812.1"/>
    </source>
</evidence>
<evidence type="ECO:0000313" key="3">
    <source>
        <dbReference type="Proteomes" id="UP001066276"/>
    </source>
</evidence>
<gene>
    <name evidence="2" type="ORF">NDU88_008177</name>
</gene>
<keyword evidence="3" id="KW-1185">Reference proteome</keyword>
<dbReference type="Proteomes" id="UP001066276">
    <property type="component" value="Chromosome 7"/>
</dbReference>
<dbReference type="AlphaFoldDB" id="A0AAV7PRC7"/>
<sequence>MEDPKSGAPEESPEQEPEGSPAEGKQGSAKVSEDRATGIEEALVPSSITEALEPEDGGLESSEGSVLDLSCLGLHNLSPELLGPAERWRALWWLLLPYSQLPALPPEVGAMRDLPNPHLSSWVHY</sequence>
<reference evidence="2" key="1">
    <citation type="journal article" date="2022" name="bioRxiv">
        <title>Sequencing and chromosome-scale assembly of the giantPleurodeles waltlgenome.</title>
        <authorList>
            <person name="Brown T."/>
            <person name="Elewa A."/>
            <person name="Iarovenko S."/>
            <person name="Subramanian E."/>
            <person name="Araus A.J."/>
            <person name="Petzold A."/>
            <person name="Susuki M."/>
            <person name="Suzuki K.-i.T."/>
            <person name="Hayashi T."/>
            <person name="Toyoda A."/>
            <person name="Oliveira C."/>
            <person name="Osipova E."/>
            <person name="Leigh N.D."/>
            <person name="Simon A."/>
            <person name="Yun M.H."/>
        </authorList>
    </citation>
    <scope>NUCLEOTIDE SEQUENCE</scope>
    <source>
        <strain evidence="2">20211129_DDA</strain>
        <tissue evidence="2">Liver</tissue>
    </source>
</reference>
<organism evidence="2 3">
    <name type="scientific">Pleurodeles waltl</name>
    <name type="common">Iberian ribbed newt</name>
    <dbReference type="NCBI Taxonomy" id="8319"/>
    <lineage>
        <taxon>Eukaryota</taxon>
        <taxon>Metazoa</taxon>
        <taxon>Chordata</taxon>
        <taxon>Craniata</taxon>
        <taxon>Vertebrata</taxon>
        <taxon>Euteleostomi</taxon>
        <taxon>Amphibia</taxon>
        <taxon>Batrachia</taxon>
        <taxon>Caudata</taxon>
        <taxon>Salamandroidea</taxon>
        <taxon>Salamandridae</taxon>
        <taxon>Pleurodelinae</taxon>
        <taxon>Pleurodeles</taxon>
    </lineage>
</organism>